<dbReference type="PANTHER" id="PTHR37309">
    <property type="entry name" value="SLR0284 PROTEIN"/>
    <property type="match status" value="1"/>
</dbReference>
<reference evidence="2 3" key="1">
    <citation type="submission" date="2020-02" db="EMBL/GenBank/DDBJ databases">
        <title>Comparative genomics of sulfur disproportionating microorganisms.</title>
        <authorList>
            <person name="Ward L.M."/>
            <person name="Bertran E."/>
            <person name="Johnston D.T."/>
        </authorList>
    </citation>
    <scope>NUCLEOTIDE SEQUENCE [LARGE SCALE GENOMIC DNA]</scope>
    <source>
        <strain evidence="2 3">DSM 100025</strain>
    </source>
</reference>
<gene>
    <name evidence="2" type="ORF">G3N55_07560</name>
</gene>
<dbReference type="PANTHER" id="PTHR37309:SF1">
    <property type="entry name" value="SLR0284 PROTEIN"/>
    <property type="match status" value="1"/>
</dbReference>
<organism evidence="2 3">
    <name type="scientific">Dissulfurirhabdus thermomarina</name>
    <dbReference type="NCBI Taxonomy" id="1765737"/>
    <lineage>
        <taxon>Bacteria</taxon>
        <taxon>Deltaproteobacteria</taxon>
        <taxon>Dissulfurirhabdaceae</taxon>
        <taxon>Dissulfurirhabdus</taxon>
    </lineage>
</organism>
<dbReference type="EMBL" id="JAAGRR010000077">
    <property type="protein sequence ID" value="NDY42695.1"/>
    <property type="molecule type" value="Genomic_DNA"/>
</dbReference>
<feature type="transmembrane region" description="Helical" evidence="1">
    <location>
        <begin position="89"/>
        <end position="107"/>
    </location>
</feature>
<name>A0A6N9TN69_DISTH</name>
<evidence type="ECO:0000313" key="2">
    <source>
        <dbReference type="EMBL" id="NDY42695.1"/>
    </source>
</evidence>
<keyword evidence="3" id="KW-1185">Reference proteome</keyword>
<accession>A0A6N9TN69</accession>
<protein>
    <submittedName>
        <fullName evidence="2">Phage holin family protein</fullName>
    </submittedName>
</protein>
<keyword evidence="1" id="KW-1133">Transmembrane helix</keyword>
<dbReference type="InterPro" id="IPR007165">
    <property type="entry name" value="Phage_holin_4_2"/>
</dbReference>
<feature type="transmembrane region" description="Helical" evidence="1">
    <location>
        <begin position="29"/>
        <end position="47"/>
    </location>
</feature>
<sequence>MKGLAVRWIFLTLAILAAAYLLDGIEVAGFFSALFAAGVLGVLNVFFRPILILLTLPINILTLGLFTFVINAVLLMMASGVIRGFHVRGFWWAVLGSLVISLVNWLLNSLVSDEGRFDGTIDLRRRDDGGWE</sequence>
<dbReference type="AlphaFoldDB" id="A0A6N9TN69"/>
<dbReference type="Proteomes" id="UP000469346">
    <property type="component" value="Unassembled WGS sequence"/>
</dbReference>
<dbReference type="Pfam" id="PF04020">
    <property type="entry name" value="Phage_holin_4_2"/>
    <property type="match status" value="1"/>
</dbReference>
<keyword evidence="1" id="KW-0472">Membrane</keyword>
<feature type="transmembrane region" description="Helical" evidence="1">
    <location>
        <begin position="54"/>
        <end position="77"/>
    </location>
</feature>
<evidence type="ECO:0000313" key="3">
    <source>
        <dbReference type="Proteomes" id="UP000469346"/>
    </source>
</evidence>
<dbReference type="RefSeq" id="WP_163298830.1">
    <property type="nucleotide sequence ID" value="NZ_JAAGRR010000077.1"/>
</dbReference>
<proteinExistence type="predicted"/>
<comment type="caution">
    <text evidence="2">The sequence shown here is derived from an EMBL/GenBank/DDBJ whole genome shotgun (WGS) entry which is preliminary data.</text>
</comment>
<keyword evidence="1" id="KW-0812">Transmembrane</keyword>
<evidence type="ECO:0000256" key="1">
    <source>
        <dbReference type="SAM" id="Phobius"/>
    </source>
</evidence>